<dbReference type="InterPro" id="IPR000436">
    <property type="entry name" value="Sushi_SCR_CCP_dom"/>
</dbReference>
<keyword evidence="1" id="KW-1015">Disulfide bond</keyword>
<dbReference type="AlphaFoldDB" id="A0ABD0R2K8"/>
<dbReference type="Proteomes" id="UP001529510">
    <property type="component" value="Unassembled WGS sequence"/>
</dbReference>
<organism evidence="3 4">
    <name type="scientific">Cirrhinus mrigala</name>
    <name type="common">Mrigala</name>
    <dbReference type="NCBI Taxonomy" id="683832"/>
    <lineage>
        <taxon>Eukaryota</taxon>
        <taxon>Metazoa</taxon>
        <taxon>Chordata</taxon>
        <taxon>Craniata</taxon>
        <taxon>Vertebrata</taxon>
        <taxon>Euteleostomi</taxon>
        <taxon>Actinopterygii</taxon>
        <taxon>Neopterygii</taxon>
        <taxon>Teleostei</taxon>
        <taxon>Ostariophysi</taxon>
        <taxon>Cypriniformes</taxon>
        <taxon>Cyprinidae</taxon>
        <taxon>Labeoninae</taxon>
        <taxon>Labeonini</taxon>
        <taxon>Cirrhinus</taxon>
    </lineage>
</organism>
<proteinExistence type="predicted"/>
<dbReference type="FunFam" id="2.10.70.10:FF:000068">
    <property type="entry name" value="Pappalysin 1"/>
    <property type="match status" value="1"/>
</dbReference>
<feature type="non-terminal residue" evidence="3">
    <location>
        <position position="1"/>
    </location>
</feature>
<protein>
    <recommendedName>
        <fullName evidence="2">Sushi domain-containing protein</fullName>
    </recommendedName>
</protein>
<evidence type="ECO:0000256" key="1">
    <source>
        <dbReference type="ARBA" id="ARBA00023157"/>
    </source>
</evidence>
<name>A0ABD0R2K8_CIRMR</name>
<comment type="caution">
    <text evidence="3">The sequence shown here is derived from an EMBL/GenBank/DDBJ whole genome shotgun (WGS) entry which is preliminary data.</text>
</comment>
<dbReference type="SUPFAM" id="SSF57535">
    <property type="entry name" value="Complement control module/SCR domain"/>
    <property type="match status" value="1"/>
</dbReference>
<evidence type="ECO:0000259" key="2">
    <source>
        <dbReference type="Pfam" id="PF00084"/>
    </source>
</evidence>
<feature type="non-terminal residue" evidence="3">
    <location>
        <position position="56"/>
    </location>
</feature>
<sequence>CVHYSCDAIECQKPMVSNAEMKCNSPGYFNGARCTITCNRGYTLKIHRDDAIIKTQ</sequence>
<dbReference type="Pfam" id="PF00084">
    <property type="entry name" value="Sushi"/>
    <property type="match status" value="1"/>
</dbReference>
<dbReference type="CDD" id="cd00033">
    <property type="entry name" value="CCP"/>
    <property type="match status" value="1"/>
</dbReference>
<keyword evidence="4" id="KW-1185">Reference proteome</keyword>
<reference evidence="3 4" key="1">
    <citation type="submission" date="2024-05" db="EMBL/GenBank/DDBJ databases">
        <title>Genome sequencing and assembly of Indian major carp, Cirrhinus mrigala (Hamilton, 1822).</title>
        <authorList>
            <person name="Mohindra V."/>
            <person name="Chowdhury L.M."/>
            <person name="Lal K."/>
            <person name="Jena J.K."/>
        </authorList>
    </citation>
    <scope>NUCLEOTIDE SEQUENCE [LARGE SCALE GENOMIC DNA]</scope>
    <source>
        <strain evidence="3">CM1030</strain>
        <tissue evidence="3">Blood</tissue>
    </source>
</reference>
<accession>A0ABD0R2K8</accession>
<evidence type="ECO:0000313" key="3">
    <source>
        <dbReference type="EMBL" id="KAL0192692.1"/>
    </source>
</evidence>
<dbReference type="InterPro" id="IPR035976">
    <property type="entry name" value="Sushi/SCR/CCP_sf"/>
</dbReference>
<dbReference type="Gene3D" id="2.10.70.10">
    <property type="entry name" value="Complement Module, domain 1"/>
    <property type="match status" value="1"/>
</dbReference>
<evidence type="ECO:0000313" key="4">
    <source>
        <dbReference type="Proteomes" id="UP001529510"/>
    </source>
</evidence>
<gene>
    <name evidence="3" type="ORF">M9458_010988</name>
</gene>
<feature type="domain" description="Sushi" evidence="2">
    <location>
        <begin position="11"/>
        <end position="44"/>
    </location>
</feature>
<dbReference type="EMBL" id="JAMKFB020000005">
    <property type="protein sequence ID" value="KAL0192692.1"/>
    <property type="molecule type" value="Genomic_DNA"/>
</dbReference>